<name>A0A3M7RLG0_BRAPC</name>
<evidence type="ECO:0000313" key="2">
    <source>
        <dbReference type="Proteomes" id="UP000276133"/>
    </source>
</evidence>
<sequence>MNQKFQRLFTGSNPDNEIIFSWSRLFLFLLKYTGCQKKVRILVRIITSISLSFLSKNFKFGLYIPMYPLLRITEAQMALFVPFLLQLRVQYRHLNIRLFVRTKGKRILTALTGFRLAPNLANSSIYPKVFLIIQPYLNKRLVTHPQTVVKTFPQFDHILFIERLLFHACYVQLKMSHNFASLRIELLPMTQDKDYLGNSLKKKKKRKKVNYS</sequence>
<protein>
    <submittedName>
        <fullName evidence="1">Uncharacterized protein</fullName>
    </submittedName>
</protein>
<reference evidence="1 2" key="1">
    <citation type="journal article" date="2018" name="Sci. Rep.">
        <title>Genomic signatures of local adaptation to the degree of environmental predictability in rotifers.</title>
        <authorList>
            <person name="Franch-Gras L."/>
            <person name="Hahn C."/>
            <person name="Garcia-Roger E.M."/>
            <person name="Carmona M.J."/>
            <person name="Serra M."/>
            <person name="Gomez A."/>
        </authorList>
    </citation>
    <scope>NUCLEOTIDE SEQUENCE [LARGE SCALE GENOMIC DNA]</scope>
    <source>
        <strain evidence="1">HYR1</strain>
    </source>
</reference>
<dbReference type="Proteomes" id="UP000276133">
    <property type="component" value="Unassembled WGS sequence"/>
</dbReference>
<evidence type="ECO:0000313" key="1">
    <source>
        <dbReference type="EMBL" id="RNA24250.1"/>
    </source>
</evidence>
<accession>A0A3M7RLG0</accession>
<comment type="caution">
    <text evidence="1">The sequence shown here is derived from an EMBL/GenBank/DDBJ whole genome shotgun (WGS) entry which is preliminary data.</text>
</comment>
<dbReference type="AlphaFoldDB" id="A0A3M7RLG0"/>
<keyword evidence="2" id="KW-1185">Reference proteome</keyword>
<proteinExistence type="predicted"/>
<dbReference type="EMBL" id="REGN01003150">
    <property type="protein sequence ID" value="RNA24250.1"/>
    <property type="molecule type" value="Genomic_DNA"/>
</dbReference>
<gene>
    <name evidence="1" type="ORF">BpHYR1_001770</name>
</gene>
<organism evidence="1 2">
    <name type="scientific">Brachionus plicatilis</name>
    <name type="common">Marine rotifer</name>
    <name type="synonym">Brachionus muelleri</name>
    <dbReference type="NCBI Taxonomy" id="10195"/>
    <lineage>
        <taxon>Eukaryota</taxon>
        <taxon>Metazoa</taxon>
        <taxon>Spiralia</taxon>
        <taxon>Gnathifera</taxon>
        <taxon>Rotifera</taxon>
        <taxon>Eurotatoria</taxon>
        <taxon>Monogononta</taxon>
        <taxon>Pseudotrocha</taxon>
        <taxon>Ploima</taxon>
        <taxon>Brachionidae</taxon>
        <taxon>Brachionus</taxon>
    </lineage>
</organism>